<organism evidence="2 3">
    <name type="scientific">Arthrobacter sulfonylureivorans</name>
    <dbReference type="NCBI Taxonomy" id="2486855"/>
    <lineage>
        <taxon>Bacteria</taxon>
        <taxon>Bacillati</taxon>
        <taxon>Actinomycetota</taxon>
        <taxon>Actinomycetes</taxon>
        <taxon>Micrococcales</taxon>
        <taxon>Micrococcaceae</taxon>
        <taxon>Arthrobacter</taxon>
    </lineage>
</organism>
<evidence type="ECO:0000313" key="2">
    <source>
        <dbReference type="EMBL" id="UNK44472.1"/>
    </source>
</evidence>
<feature type="compositionally biased region" description="Basic and acidic residues" evidence="1">
    <location>
        <begin position="38"/>
        <end position="66"/>
    </location>
</feature>
<name>A0ABY3W311_9MICC</name>
<protein>
    <submittedName>
        <fullName evidence="2">DUF4194 domain-containing protein</fullName>
    </submittedName>
</protein>
<feature type="region of interest" description="Disordered" evidence="1">
    <location>
        <begin position="261"/>
        <end position="280"/>
    </location>
</feature>
<keyword evidence="3" id="KW-1185">Reference proteome</keyword>
<feature type="region of interest" description="Disordered" evidence="1">
    <location>
        <begin position="1"/>
        <end position="72"/>
    </location>
</feature>
<evidence type="ECO:0000313" key="3">
    <source>
        <dbReference type="Proteomes" id="UP000829069"/>
    </source>
</evidence>
<dbReference type="InterPro" id="IPR025449">
    <property type="entry name" value="JetB"/>
</dbReference>
<dbReference type="Proteomes" id="UP000829069">
    <property type="component" value="Chromosome"/>
</dbReference>
<reference evidence="2 3" key="1">
    <citation type="submission" date="2022-03" db="EMBL/GenBank/DDBJ databases">
        <title>Isotopic signatures of nitrous oxide derived from detoxification processes.</title>
        <authorList>
            <person name="Behrendt U."/>
            <person name="Buchen C."/>
            <person name="Well R."/>
            <person name="Ulrich A."/>
            <person name="Rohe L."/>
            <person name="Kolb S."/>
            <person name="Schloter M."/>
            <person name="Horn M.A."/>
            <person name="Augustin J."/>
        </authorList>
    </citation>
    <scope>NUCLEOTIDE SEQUENCE [LARGE SCALE GENOMIC DNA]</scope>
    <source>
        <strain evidence="2 3">S4-C24</strain>
    </source>
</reference>
<dbReference type="RefSeq" id="WP_241912940.1">
    <property type="nucleotide sequence ID" value="NZ_CP093326.1"/>
</dbReference>
<dbReference type="EMBL" id="CP093326">
    <property type="protein sequence ID" value="UNK44472.1"/>
    <property type="molecule type" value="Genomic_DNA"/>
</dbReference>
<evidence type="ECO:0000256" key="1">
    <source>
        <dbReference type="SAM" id="MobiDB-lite"/>
    </source>
</evidence>
<sequence>MNEMTEVRVAPDGSPHDGVPLVESPELQDQGPDEWAGLDDRAGLDERTGLEEPDEREAPARDEVRDGPALFDGDTGTLPLKLRQALIRLLRGPYLDAGSTDRVYDTVVEHRWTLASRLSELFLQLVIDEDRKVAMLRQVPMAEPHTTALQRQRDMTREETLLLLRMRLVQDRHAGTGTEPLISRADVIDVLQDYVDPEQRDAKHVEDLADASIRKLANERRLLQATELPDVWVISPALPLALPFENIGDIPAVIGSLAGEDLPADGAPETDQLAFDGGEA</sequence>
<gene>
    <name evidence="2" type="ORF">MNQ99_10705</name>
</gene>
<proteinExistence type="predicted"/>
<accession>A0ABY3W311</accession>
<dbReference type="Pfam" id="PF13835">
    <property type="entry name" value="DUF4194"/>
    <property type="match status" value="1"/>
</dbReference>